<sequence length="394" mass="45403">MKILFYRYGSICEPDIIDGFCELGNEVVTITEEIYNKKLLPSEGVALLNEALQKASYDFVFSINFYPFISEVCNIFQIRYLCWTVDSPVMELYSDSIRNPWNRIFLFDRAQYNEFSRYNPSCIFHLPLASNPTRWKKVISSATDDDISRFSGDISFVGSLYTEKCPYDRLKKEPGYLTGYLEGIMAAQLKVYGYNFLEEILPDSIVEEFRNSLEGFYTPPTGFRRNDRATMAQLYLGAKVTAMERLWLMQTLGSKYSVDLYTASDTTGLPVHNRGLAKTLTEMPLIFHFSKINLNPTAKSIRTGLPLRLFDVLACEGFLLTNYQSELTDYFTPGQDLECYTGEDDLLSKAEYYLTHENDRKEIAHNGYLALEKYHSYPERLLQMISLAYGLDEI</sequence>
<evidence type="ECO:0000259" key="1">
    <source>
        <dbReference type="Pfam" id="PF12996"/>
    </source>
</evidence>
<dbReference type="EMBL" id="QRID01000007">
    <property type="protein sequence ID" value="RHG28601.1"/>
    <property type="molecule type" value="Genomic_DNA"/>
</dbReference>
<dbReference type="InterPro" id="IPR024542">
    <property type="entry name" value="YkvP_N"/>
</dbReference>
<reference evidence="3 4" key="1">
    <citation type="submission" date="2018-08" db="EMBL/GenBank/DDBJ databases">
        <title>A genome reference for cultivated species of the human gut microbiota.</title>
        <authorList>
            <person name="Zou Y."/>
            <person name="Xue W."/>
            <person name="Luo G."/>
        </authorList>
    </citation>
    <scope>NUCLEOTIDE SEQUENCE [LARGE SCALE GENOMIC DNA]</scope>
    <source>
        <strain evidence="3 4">AM22-21LB</strain>
    </source>
</reference>
<evidence type="ECO:0000313" key="4">
    <source>
        <dbReference type="Proteomes" id="UP000284051"/>
    </source>
</evidence>
<feature type="domain" description="Spore protein YkvP/CgeB glycosyl transferase-like" evidence="2">
    <location>
        <begin position="274"/>
        <end position="385"/>
    </location>
</feature>
<evidence type="ECO:0000259" key="2">
    <source>
        <dbReference type="Pfam" id="PF13524"/>
    </source>
</evidence>
<dbReference type="RefSeq" id="WP_118772398.1">
    <property type="nucleotide sequence ID" value="NZ_QRID01000007.1"/>
</dbReference>
<dbReference type="AlphaFoldDB" id="A0A3R6FZY4"/>
<dbReference type="Pfam" id="PF13524">
    <property type="entry name" value="Glyco_trans_1_2"/>
    <property type="match status" value="1"/>
</dbReference>
<organism evidence="3 4">
    <name type="scientific">Roseburia intestinalis</name>
    <dbReference type="NCBI Taxonomy" id="166486"/>
    <lineage>
        <taxon>Bacteria</taxon>
        <taxon>Bacillati</taxon>
        <taxon>Bacillota</taxon>
        <taxon>Clostridia</taxon>
        <taxon>Lachnospirales</taxon>
        <taxon>Lachnospiraceae</taxon>
        <taxon>Roseburia</taxon>
    </lineage>
</organism>
<dbReference type="Pfam" id="PF12996">
    <property type="entry name" value="DUF3880"/>
    <property type="match status" value="1"/>
</dbReference>
<protein>
    <submittedName>
        <fullName evidence="3">Spore maturation protein CgeB</fullName>
    </submittedName>
</protein>
<name>A0A3R6FZY4_9FIRM</name>
<evidence type="ECO:0000313" key="3">
    <source>
        <dbReference type="EMBL" id="RHG28601.1"/>
    </source>
</evidence>
<comment type="caution">
    <text evidence="3">The sequence shown here is derived from an EMBL/GenBank/DDBJ whole genome shotgun (WGS) entry which is preliminary data.</text>
</comment>
<dbReference type="InterPro" id="IPR055259">
    <property type="entry name" value="YkvP/CgeB_Glyco_trans-like"/>
</dbReference>
<gene>
    <name evidence="3" type="ORF">DW264_09110</name>
</gene>
<proteinExistence type="predicted"/>
<feature type="domain" description="Spore protein YkvP N-terminal" evidence="1">
    <location>
        <begin position="82"/>
        <end position="161"/>
    </location>
</feature>
<dbReference type="Proteomes" id="UP000284051">
    <property type="component" value="Unassembled WGS sequence"/>
</dbReference>
<accession>A0A3R6FZY4</accession>